<dbReference type="InterPro" id="IPR038987">
    <property type="entry name" value="MoeA-like"/>
</dbReference>
<dbReference type="KEGG" id="ccun:CCUN_1471"/>
<dbReference type="UniPathway" id="UPA00344"/>
<dbReference type="Gene3D" id="2.170.190.11">
    <property type="entry name" value="Molybdopterin biosynthesis moea protein, domain 3"/>
    <property type="match status" value="1"/>
</dbReference>
<keyword evidence="4" id="KW-0460">Magnesium</keyword>
<dbReference type="SMART" id="SM00852">
    <property type="entry name" value="MoCF_biosynth"/>
    <property type="match status" value="1"/>
</dbReference>
<evidence type="ECO:0000313" key="6">
    <source>
        <dbReference type="EMBL" id="ARJ57057.1"/>
    </source>
</evidence>
<keyword evidence="4 6" id="KW-0808">Transferase</keyword>
<organism evidence="6 7">
    <name type="scientific">Campylobacter cuniculorum DSM 23162 = LMG 24588</name>
    <dbReference type="NCBI Taxonomy" id="1121267"/>
    <lineage>
        <taxon>Bacteria</taxon>
        <taxon>Pseudomonadati</taxon>
        <taxon>Campylobacterota</taxon>
        <taxon>Epsilonproteobacteria</taxon>
        <taxon>Campylobacterales</taxon>
        <taxon>Campylobacteraceae</taxon>
        <taxon>Campylobacter</taxon>
    </lineage>
</organism>
<dbReference type="InterPro" id="IPR005110">
    <property type="entry name" value="MoeA_linker/N"/>
</dbReference>
<dbReference type="eggNOG" id="COG0303">
    <property type="taxonomic scope" value="Bacteria"/>
</dbReference>
<dbReference type="Gene3D" id="3.40.980.10">
    <property type="entry name" value="MoaB/Mog-like domain"/>
    <property type="match status" value="1"/>
</dbReference>
<evidence type="ECO:0000256" key="4">
    <source>
        <dbReference type="RuleBase" id="RU365090"/>
    </source>
</evidence>
<dbReference type="InterPro" id="IPR001453">
    <property type="entry name" value="MoaB/Mog_dom"/>
</dbReference>
<reference evidence="6 7" key="1">
    <citation type="submission" date="2017-04" db="EMBL/GenBank/DDBJ databases">
        <title>Complete genome sequence of the Campylobacter cuniculorum type strain LMG24588.</title>
        <authorList>
            <person name="Miller W.G."/>
            <person name="Yee E."/>
            <person name="Revez J."/>
            <person name="Bono J.L."/>
            <person name="Rossi M."/>
        </authorList>
    </citation>
    <scope>NUCLEOTIDE SEQUENCE [LARGE SCALE GENOMIC DNA]</scope>
    <source>
        <strain evidence="6 7">LMG 24588</strain>
    </source>
</reference>
<comment type="function">
    <text evidence="1 4">Catalyzes the insertion of molybdate into adenylated molybdopterin with the concomitant release of AMP.</text>
</comment>
<comment type="cofactor">
    <cofactor evidence="4">
        <name>Mg(2+)</name>
        <dbReference type="ChEBI" id="CHEBI:18420"/>
    </cofactor>
</comment>
<proteinExistence type="inferred from homology"/>
<dbReference type="Pfam" id="PF00994">
    <property type="entry name" value="MoCF_biosynth"/>
    <property type="match status" value="1"/>
</dbReference>
<gene>
    <name evidence="6" type="primary">moeA2</name>
    <name evidence="6" type="ORF">CCUN_1471</name>
</gene>
<dbReference type="SUPFAM" id="SSF63867">
    <property type="entry name" value="MoeA C-terminal domain-like"/>
    <property type="match status" value="1"/>
</dbReference>
<evidence type="ECO:0000256" key="3">
    <source>
        <dbReference type="ARBA" id="ARBA00047317"/>
    </source>
</evidence>
<dbReference type="EMBL" id="CP020867">
    <property type="protein sequence ID" value="ARJ57057.1"/>
    <property type="molecule type" value="Genomic_DNA"/>
</dbReference>
<evidence type="ECO:0000313" key="7">
    <source>
        <dbReference type="Proteomes" id="UP000192902"/>
    </source>
</evidence>
<keyword evidence="4" id="KW-0500">Molybdenum</keyword>
<dbReference type="CDD" id="cd00887">
    <property type="entry name" value="MoeA"/>
    <property type="match status" value="1"/>
</dbReference>
<dbReference type="InterPro" id="IPR036425">
    <property type="entry name" value="MoaB/Mog-like_dom_sf"/>
</dbReference>
<dbReference type="InterPro" id="IPR036135">
    <property type="entry name" value="MoeA_linker/N_sf"/>
</dbReference>
<dbReference type="GO" id="GO:0006777">
    <property type="term" value="P:Mo-molybdopterin cofactor biosynthetic process"/>
    <property type="evidence" value="ECO:0007669"/>
    <property type="project" value="UniProtKB-UniRule"/>
</dbReference>
<dbReference type="SUPFAM" id="SSF53218">
    <property type="entry name" value="Molybdenum cofactor biosynthesis proteins"/>
    <property type="match status" value="1"/>
</dbReference>
<dbReference type="GO" id="GO:0005829">
    <property type="term" value="C:cytosol"/>
    <property type="evidence" value="ECO:0007669"/>
    <property type="project" value="TreeGrafter"/>
</dbReference>
<keyword evidence="6" id="KW-0378">Hydrolase</keyword>
<comment type="similarity">
    <text evidence="2 4">Belongs to the MoeA family.</text>
</comment>
<evidence type="ECO:0000259" key="5">
    <source>
        <dbReference type="SMART" id="SM00852"/>
    </source>
</evidence>
<dbReference type="Gene3D" id="3.90.105.10">
    <property type="entry name" value="Molybdopterin biosynthesis moea protein, domain 2"/>
    <property type="match status" value="1"/>
</dbReference>
<dbReference type="SUPFAM" id="SSF63882">
    <property type="entry name" value="MoeA N-terminal region -like"/>
    <property type="match status" value="1"/>
</dbReference>
<evidence type="ECO:0000256" key="2">
    <source>
        <dbReference type="ARBA" id="ARBA00010763"/>
    </source>
</evidence>
<dbReference type="Pfam" id="PF03453">
    <property type="entry name" value="MoeA_N"/>
    <property type="match status" value="1"/>
</dbReference>
<feature type="domain" description="MoaB/Mog" evidence="5">
    <location>
        <begin position="175"/>
        <end position="312"/>
    </location>
</feature>
<dbReference type="PANTHER" id="PTHR10192">
    <property type="entry name" value="MOLYBDOPTERIN BIOSYNTHESIS PROTEIN"/>
    <property type="match status" value="1"/>
</dbReference>
<dbReference type="STRING" id="1121267.CCUN_1471"/>
<comment type="pathway">
    <text evidence="4">Cofactor biosynthesis; molybdopterin biosynthesis.</text>
</comment>
<sequence>MALMSYEKSLEILKSHLNPYEKIEKIALTQCLGRILAQEIKAPKNHPEFKTSAMDGYALKFEDQSKALTLLGSTPAGTMPQFCIKEAQCVKTFTGSLMSEGSDTLVPVENVEIKGNQICVKEAVKKGFAVREIGENYKEGEILLKKGTKLDYSEIALLAELGFFHISVFIKPVVGILSSGNEIKDLGETLENPAQIRSSNHIALANLAQKLVCKSVVFPLLKDDEKQSKKALENALESCDILITTGGVSMGDFDFLKKAVREYAIIIDKVDIKPGRHIKIASFKNKFIVALPGFPYSAMVMFNLYVREILNFWLLQKKDYICQAFLCDSYMKKTPYLEFVACNIYFENGRILANLKGKKDGSSAIINNLNHKSALMMVPKECTSLKDGDLVDIIFMP</sequence>
<keyword evidence="4" id="KW-0479">Metal-binding</keyword>
<dbReference type="InterPro" id="IPR036688">
    <property type="entry name" value="MoeA_C_domain_IV_sf"/>
</dbReference>
<dbReference type="GO" id="GO:0016787">
    <property type="term" value="F:hydrolase activity"/>
    <property type="evidence" value="ECO:0007669"/>
    <property type="project" value="UniProtKB-KW"/>
</dbReference>
<dbReference type="EC" id="2.10.1.1" evidence="4"/>
<dbReference type="Gene3D" id="2.40.340.10">
    <property type="entry name" value="MoeA, C-terminal, domain IV"/>
    <property type="match status" value="1"/>
</dbReference>
<dbReference type="Proteomes" id="UP000192902">
    <property type="component" value="Chromosome"/>
</dbReference>
<protein>
    <recommendedName>
        <fullName evidence="4">Molybdopterin molybdenumtransferase</fullName>
        <ecNumber evidence="4">2.10.1.1</ecNumber>
    </recommendedName>
</protein>
<keyword evidence="4" id="KW-0501">Molybdenum cofactor biosynthesis</keyword>
<dbReference type="PANTHER" id="PTHR10192:SF5">
    <property type="entry name" value="GEPHYRIN"/>
    <property type="match status" value="1"/>
</dbReference>
<accession>A0A1W6BY88</accession>
<dbReference type="GO" id="GO:0046872">
    <property type="term" value="F:metal ion binding"/>
    <property type="evidence" value="ECO:0007669"/>
    <property type="project" value="UniProtKB-UniRule"/>
</dbReference>
<dbReference type="GO" id="GO:0061599">
    <property type="term" value="F:molybdopterin molybdotransferase activity"/>
    <property type="evidence" value="ECO:0007669"/>
    <property type="project" value="UniProtKB-UniRule"/>
</dbReference>
<evidence type="ECO:0000256" key="1">
    <source>
        <dbReference type="ARBA" id="ARBA00002901"/>
    </source>
</evidence>
<dbReference type="AlphaFoldDB" id="A0A1W6BY88"/>
<comment type="catalytic activity">
    <reaction evidence="3">
        <text>adenylyl-molybdopterin + molybdate = Mo-molybdopterin + AMP + H(+)</text>
        <dbReference type="Rhea" id="RHEA:35047"/>
        <dbReference type="ChEBI" id="CHEBI:15378"/>
        <dbReference type="ChEBI" id="CHEBI:36264"/>
        <dbReference type="ChEBI" id="CHEBI:62727"/>
        <dbReference type="ChEBI" id="CHEBI:71302"/>
        <dbReference type="ChEBI" id="CHEBI:456215"/>
        <dbReference type="EC" id="2.10.1.1"/>
    </reaction>
</comment>
<dbReference type="RefSeq" id="WP_035175625.1">
    <property type="nucleotide sequence ID" value="NZ_CP020867.1"/>
</dbReference>
<name>A0A1W6BY88_9BACT</name>